<evidence type="ECO:0000256" key="14">
    <source>
        <dbReference type="ARBA" id="ARBA00044536"/>
    </source>
</evidence>
<dbReference type="EMBL" id="JACEEZ010008414">
    <property type="protein sequence ID" value="KAG0723316.1"/>
    <property type="molecule type" value="Genomic_DNA"/>
</dbReference>
<comment type="cofactor">
    <cofactor evidence="2">
        <name>Mg(2+)</name>
        <dbReference type="ChEBI" id="CHEBI:18420"/>
    </cofactor>
</comment>
<dbReference type="InterPro" id="IPR011990">
    <property type="entry name" value="TPR-like_helical_dom_sf"/>
</dbReference>
<dbReference type="Proteomes" id="UP000770661">
    <property type="component" value="Unassembled WGS sequence"/>
</dbReference>
<dbReference type="GO" id="GO:0046872">
    <property type="term" value="F:metal ion binding"/>
    <property type="evidence" value="ECO:0007669"/>
    <property type="project" value="UniProtKB-KW"/>
</dbReference>
<feature type="region of interest" description="Disordered" evidence="16">
    <location>
        <begin position="676"/>
        <end position="726"/>
    </location>
</feature>
<evidence type="ECO:0000256" key="1">
    <source>
        <dbReference type="ARBA" id="ARBA00000928"/>
    </source>
</evidence>
<comment type="subcellular location">
    <subcellularLocation>
        <location evidence="3">Mitochondrion</location>
    </subcellularLocation>
</comment>
<evidence type="ECO:0000256" key="2">
    <source>
        <dbReference type="ARBA" id="ARBA00001946"/>
    </source>
</evidence>
<evidence type="ECO:0000313" key="19">
    <source>
        <dbReference type="Proteomes" id="UP000770661"/>
    </source>
</evidence>
<dbReference type="InterPro" id="IPR031595">
    <property type="entry name" value="PRORP_C"/>
</dbReference>
<feature type="compositionally biased region" description="Polar residues" evidence="16">
    <location>
        <begin position="679"/>
        <end position="688"/>
    </location>
</feature>
<evidence type="ECO:0000256" key="16">
    <source>
        <dbReference type="SAM" id="MobiDB-lite"/>
    </source>
</evidence>
<keyword evidence="9" id="KW-0378">Hydrolase</keyword>
<dbReference type="PANTHER" id="PTHR13547:SF1">
    <property type="entry name" value="MITOCHONDRIAL RIBONUCLEASE P CATALYTIC SUBUNIT"/>
    <property type="match status" value="1"/>
</dbReference>
<name>A0A8J5CWF2_CHIOP</name>
<evidence type="ECO:0000256" key="5">
    <source>
        <dbReference type="ARBA" id="ARBA00012179"/>
    </source>
</evidence>
<keyword evidence="6" id="KW-0819">tRNA processing</keyword>
<dbReference type="GO" id="GO:0097745">
    <property type="term" value="P:mitochondrial tRNA 5'-end processing"/>
    <property type="evidence" value="ECO:0007669"/>
    <property type="project" value="TreeGrafter"/>
</dbReference>
<feature type="domain" description="PRORP" evidence="17">
    <location>
        <begin position="350"/>
        <end position="586"/>
    </location>
</feature>
<evidence type="ECO:0000256" key="13">
    <source>
        <dbReference type="ARBA" id="ARBA00023128"/>
    </source>
</evidence>
<dbReference type="GO" id="GO:0004526">
    <property type="term" value="F:ribonuclease P activity"/>
    <property type="evidence" value="ECO:0007669"/>
    <property type="project" value="UniProtKB-EC"/>
</dbReference>
<dbReference type="GO" id="GO:0001682">
    <property type="term" value="P:tRNA 5'-leader removal"/>
    <property type="evidence" value="ECO:0007669"/>
    <property type="project" value="TreeGrafter"/>
</dbReference>
<evidence type="ECO:0000256" key="9">
    <source>
        <dbReference type="ARBA" id="ARBA00022801"/>
    </source>
</evidence>
<dbReference type="CDD" id="cd18718">
    <property type="entry name" value="PIN_PRORP"/>
    <property type="match status" value="1"/>
</dbReference>
<evidence type="ECO:0000256" key="10">
    <source>
        <dbReference type="ARBA" id="ARBA00022833"/>
    </source>
</evidence>
<keyword evidence="13" id="KW-0496">Mitochondrion</keyword>
<evidence type="ECO:0000259" key="17">
    <source>
        <dbReference type="Pfam" id="PF16953"/>
    </source>
</evidence>
<sequence>MALQQCFSGGRRAILTKLLPRNSTNFRHLSWMGLPVPTQVKNIENINIFASNSSTKWQYLKTPSCNYSKEHRGIEFLRNNVQDDDNTDDGDDNYSKYNDNYSEKYKRKIDRERIETQVEDIFCSKKEMSSAEWKETIELMSRGNSYMNATTCDAMIMKRCVRLGNYSLAASYMEVLQREGREPNLSTLGNYLQLCGEHVATCGEDQVMELYHSLMSRAKAFQKCHIGPDSHPGMASGPGSPGPLKKMSMPCPTIHSAIIRAAFRTGDYEVGWQYLEAMRQVEQVPLDSVFDEWLRQCEAQETRAEREAMALTLFQKLENHDVHPSVAVVKAMTRLFRDALGWSAHYLKIPKSGVCPACRHQLDVKGVTEEDFRHLQEEFVPRVLLGSDIFRSTSPEEWSNFQRFVEERKPFAAVVDGLNASYIITKNSEMSRQKSLGEVVDQALVEHPRGNILVLGRNHMEKWTSRLWRNKPRVTVYTLNNMSKDDGFFLYAALQSGLGTKFLTGDLLRDHLFRLGEGPLRDIFRRWQNTHQVMAYSSAGCIRLMSPAKFSTVIQASQAGGVDGWHVPYDDGAPRQSYEVPPTWLCLHPSLTMPSPLPSMVSREPLTYDGSRKLYSPPKVHRRVPRKDNQLGDVDAYNGTWKPYSPLPKVNRRVLPKDNQLHDGDRVKYKTPMRETSLRKQQQNTTFHRSQRGVYDNDVISSNPPSTSWFPTKRRKDGFTSKKGTKSSISEINLNTLFDEGKERS</sequence>
<evidence type="ECO:0000313" key="18">
    <source>
        <dbReference type="EMBL" id="KAG0723316.1"/>
    </source>
</evidence>
<keyword evidence="12" id="KW-0809">Transit peptide</keyword>
<comment type="similarity">
    <text evidence="4">Belongs to the PPR family. P subfamily.</text>
</comment>
<proteinExistence type="inferred from homology"/>
<evidence type="ECO:0000256" key="4">
    <source>
        <dbReference type="ARBA" id="ARBA00007626"/>
    </source>
</evidence>
<dbReference type="PANTHER" id="PTHR13547">
    <property type="match status" value="1"/>
</dbReference>
<dbReference type="InterPro" id="IPR033495">
    <property type="entry name" value="MRPP3_PIN_dom"/>
</dbReference>
<dbReference type="GO" id="GO:0030678">
    <property type="term" value="C:mitochondrial ribonuclease P complex"/>
    <property type="evidence" value="ECO:0007669"/>
    <property type="project" value="TreeGrafter"/>
</dbReference>
<accession>A0A8J5CWF2</accession>
<evidence type="ECO:0000256" key="7">
    <source>
        <dbReference type="ARBA" id="ARBA00022722"/>
    </source>
</evidence>
<evidence type="ECO:0000256" key="8">
    <source>
        <dbReference type="ARBA" id="ARBA00022723"/>
    </source>
</evidence>
<comment type="catalytic activity">
    <reaction evidence="1">
        <text>Endonucleolytic cleavage of RNA, removing 5'-extranucleotides from tRNA precursor.</text>
        <dbReference type="EC" id="3.1.26.5"/>
    </reaction>
</comment>
<evidence type="ECO:0000256" key="12">
    <source>
        <dbReference type="ARBA" id="ARBA00022946"/>
    </source>
</evidence>
<dbReference type="OrthoDB" id="46913at2759"/>
<evidence type="ECO:0000256" key="3">
    <source>
        <dbReference type="ARBA" id="ARBA00004173"/>
    </source>
</evidence>
<dbReference type="EC" id="3.1.26.5" evidence="5"/>
<organism evidence="18 19">
    <name type="scientific">Chionoecetes opilio</name>
    <name type="common">Atlantic snow crab</name>
    <name type="synonym">Cancer opilio</name>
    <dbReference type="NCBI Taxonomy" id="41210"/>
    <lineage>
        <taxon>Eukaryota</taxon>
        <taxon>Metazoa</taxon>
        <taxon>Ecdysozoa</taxon>
        <taxon>Arthropoda</taxon>
        <taxon>Crustacea</taxon>
        <taxon>Multicrustacea</taxon>
        <taxon>Malacostraca</taxon>
        <taxon>Eumalacostraca</taxon>
        <taxon>Eucarida</taxon>
        <taxon>Decapoda</taxon>
        <taxon>Pleocyemata</taxon>
        <taxon>Brachyura</taxon>
        <taxon>Eubrachyura</taxon>
        <taxon>Majoidea</taxon>
        <taxon>Majidae</taxon>
        <taxon>Chionoecetes</taxon>
    </lineage>
</organism>
<evidence type="ECO:0000256" key="11">
    <source>
        <dbReference type="ARBA" id="ARBA00022842"/>
    </source>
</evidence>
<keyword evidence="10" id="KW-0862">Zinc</keyword>
<dbReference type="Pfam" id="PF16953">
    <property type="entry name" value="PRORP"/>
    <property type="match status" value="1"/>
</dbReference>
<keyword evidence="19" id="KW-1185">Reference proteome</keyword>
<feature type="compositionally biased region" description="Polar residues" evidence="16">
    <location>
        <begin position="699"/>
        <end position="710"/>
    </location>
</feature>
<evidence type="ECO:0000256" key="15">
    <source>
        <dbReference type="ARBA" id="ARBA00044559"/>
    </source>
</evidence>
<keyword evidence="7" id="KW-0540">Nuclease</keyword>
<reference evidence="18" key="1">
    <citation type="submission" date="2020-07" db="EMBL/GenBank/DDBJ databases">
        <title>The High-quality genome of the commercially important snow crab, Chionoecetes opilio.</title>
        <authorList>
            <person name="Jeong J.-H."/>
            <person name="Ryu S."/>
        </authorList>
    </citation>
    <scope>NUCLEOTIDE SEQUENCE</scope>
    <source>
        <strain evidence="18">MADBK_172401_WGS</strain>
        <tissue evidence="18">Digestive gland</tissue>
    </source>
</reference>
<keyword evidence="8" id="KW-0479">Metal-binding</keyword>
<dbReference type="Gene3D" id="1.25.40.10">
    <property type="entry name" value="Tetratricopeptide repeat domain"/>
    <property type="match status" value="1"/>
</dbReference>
<keyword evidence="11" id="KW-0460">Magnesium</keyword>
<gene>
    <name evidence="18" type="primary">MRPP3</name>
    <name evidence="18" type="ORF">GWK47_005579</name>
</gene>
<evidence type="ECO:0000256" key="6">
    <source>
        <dbReference type="ARBA" id="ARBA00022694"/>
    </source>
</evidence>
<comment type="caution">
    <text evidence="18">The sequence shown here is derived from an EMBL/GenBank/DDBJ whole genome shotgun (WGS) entry which is preliminary data.</text>
</comment>
<dbReference type="AlphaFoldDB" id="A0A8J5CWF2"/>
<dbReference type="Gene3D" id="3.40.50.11980">
    <property type="match status" value="1"/>
</dbReference>
<protein>
    <recommendedName>
        <fullName evidence="14">Mitochondrial ribonuclease P catalytic subunit</fullName>
        <ecNumber evidence="5">3.1.26.5</ecNumber>
    </recommendedName>
    <alternativeName>
        <fullName evidence="15">Mitochondrial ribonuclease P protein 3</fullName>
    </alternativeName>
</protein>